<gene>
    <name evidence="1" type="ORF">JEU22_17975</name>
</gene>
<proteinExistence type="predicted"/>
<accession>A0A8I1EIH8</accession>
<evidence type="ECO:0000313" key="1">
    <source>
        <dbReference type="EMBL" id="MBI6885798.1"/>
    </source>
</evidence>
<dbReference type="Proteomes" id="UP000637061">
    <property type="component" value="Unassembled WGS sequence"/>
</dbReference>
<organism evidence="1 2">
    <name type="scientific">Pseudomonas putida</name>
    <name type="common">Arthrobacter siderocapsulatus</name>
    <dbReference type="NCBI Taxonomy" id="303"/>
    <lineage>
        <taxon>Bacteria</taxon>
        <taxon>Pseudomonadati</taxon>
        <taxon>Pseudomonadota</taxon>
        <taxon>Gammaproteobacteria</taxon>
        <taxon>Pseudomonadales</taxon>
        <taxon>Pseudomonadaceae</taxon>
        <taxon>Pseudomonas</taxon>
    </lineage>
</organism>
<dbReference type="AlphaFoldDB" id="A0A8I1EIH8"/>
<sequence>MSNEPKNDKPTIPEIIPLLTEWYSRPGNGVGGIFHVILDDGNFEPCFAKSAVEDAHQLKDPLAIEIAEMLAQMTSTQRRKLNMCWQSYAKAPVELQEQRLRSVVGKRRAVSQDAGVEP</sequence>
<dbReference type="RefSeq" id="WP_198747726.1">
    <property type="nucleotide sequence ID" value="NZ_JAEHTE010000023.1"/>
</dbReference>
<reference evidence="1" key="1">
    <citation type="submission" date="2020-12" db="EMBL/GenBank/DDBJ databases">
        <title>Enhanced detection system for hospital associated transmission using whole genome sequencing surveillance.</title>
        <authorList>
            <person name="Harrison L.H."/>
            <person name="Van Tyne D."/>
            <person name="Marsh J.W."/>
            <person name="Griffith M.P."/>
            <person name="Snyder D.J."/>
            <person name="Cooper V.S."/>
            <person name="Mustapha M."/>
        </authorList>
    </citation>
    <scope>NUCLEOTIDE SEQUENCE</scope>
    <source>
        <strain evidence="1">PSB00042</strain>
    </source>
</reference>
<dbReference type="EMBL" id="JAEHTE010000023">
    <property type="protein sequence ID" value="MBI6885798.1"/>
    <property type="molecule type" value="Genomic_DNA"/>
</dbReference>
<protein>
    <submittedName>
        <fullName evidence="1">Uncharacterized protein</fullName>
    </submittedName>
</protein>
<evidence type="ECO:0000313" key="2">
    <source>
        <dbReference type="Proteomes" id="UP000637061"/>
    </source>
</evidence>
<comment type="caution">
    <text evidence="1">The sequence shown here is derived from an EMBL/GenBank/DDBJ whole genome shotgun (WGS) entry which is preliminary data.</text>
</comment>
<name>A0A8I1EIH8_PSEPU</name>